<dbReference type="GO" id="GO:0008863">
    <property type="term" value="F:formate dehydrogenase (NAD+) activity"/>
    <property type="evidence" value="ECO:0007669"/>
    <property type="project" value="InterPro"/>
</dbReference>
<dbReference type="GO" id="GO:0016020">
    <property type="term" value="C:membrane"/>
    <property type="evidence" value="ECO:0007669"/>
    <property type="project" value="TreeGrafter"/>
</dbReference>
<evidence type="ECO:0000256" key="5">
    <source>
        <dbReference type="ARBA" id="ARBA00022505"/>
    </source>
</evidence>
<gene>
    <name evidence="14" type="primary">fdhF</name>
    <name evidence="14" type="ORF">I8J34_04125</name>
</gene>
<dbReference type="PROSITE" id="PS51379">
    <property type="entry name" value="4FE4S_FER_2"/>
    <property type="match status" value="2"/>
</dbReference>
<dbReference type="InterPro" id="IPR017896">
    <property type="entry name" value="4Fe4S_Fe-S-bd"/>
</dbReference>
<dbReference type="Gene3D" id="3.30.70.20">
    <property type="match status" value="1"/>
</dbReference>
<dbReference type="Gene3D" id="3.40.50.740">
    <property type="match status" value="1"/>
</dbReference>
<dbReference type="SUPFAM" id="SSF50692">
    <property type="entry name" value="ADC-like"/>
    <property type="match status" value="1"/>
</dbReference>
<dbReference type="Pfam" id="PF04879">
    <property type="entry name" value="Molybdop_Fe4S4"/>
    <property type="match status" value="1"/>
</dbReference>
<dbReference type="Gene3D" id="2.20.25.90">
    <property type="entry name" value="ADC-like domains"/>
    <property type="match status" value="1"/>
</dbReference>
<dbReference type="EMBL" id="JAEKFT010000003">
    <property type="protein sequence ID" value="MBT0960353.1"/>
    <property type="molecule type" value="Genomic_DNA"/>
</dbReference>
<dbReference type="Gene3D" id="3.10.20.740">
    <property type="match status" value="1"/>
</dbReference>
<dbReference type="GO" id="GO:0043546">
    <property type="term" value="F:molybdopterin cofactor binding"/>
    <property type="evidence" value="ECO:0007669"/>
    <property type="project" value="InterPro"/>
</dbReference>
<dbReference type="Pfam" id="PF13510">
    <property type="entry name" value="Fer2_4"/>
    <property type="match status" value="1"/>
</dbReference>
<evidence type="ECO:0000259" key="11">
    <source>
        <dbReference type="PROSITE" id="PS51085"/>
    </source>
</evidence>
<evidence type="ECO:0000259" key="12">
    <source>
        <dbReference type="PROSITE" id="PS51379"/>
    </source>
</evidence>
<dbReference type="FunFam" id="3.30.70.20:FF:000035">
    <property type="entry name" value="Iron hydrogenase 1"/>
    <property type="match status" value="1"/>
</dbReference>
<dbReference type="PIRSF" id="PIRSF036643">
    <property type="entry name" value="FDH_alpha"/>
    <property type="match status" value="1"/>
</dbReference>
<keyword evidence="9" id="KW-0408">Iron</keyword>
<dbReference type="InterPro" id="IPR001041">
    <property type="entry name" value="2Fe-2S_ferredoxin-type"/>
</dbReference>
<dbReference type="SUPFAM" id="SSF53706">
    <property type="entry name" value="Formate dehydrogenase/DMSO reductase, domains 1-3"/>
    <property type="match status" value="1"/>
</dbReference>
<dbReference type="SUPFAM" id="SSF54292">
    <property type="entry name" value="2Fe-2S ferredoxin-like"/>
    <property type="match status" value="1"/>
</dbReference>
<keyword evidence="5" id="KW-0500">Molybdenum</keyword>
<dbReference type="GO" id="GO:0046872">
    <property type="term" value="F:metal ion binding"/>
    <property type="evidence" value="ECO:0007669"/>
    <property type="project" value="UniProtKB-KW"/>
</dbReference>
<dbReference type="InterPro" id="IPR017900">
    <property type="entry name" value="4Fe4S_Fe_S_CS"/>
</dbReference>
<dbReference type="GO" id="GO:0051539">
    <property type="term" value="F:4 iron, 4 sulfur cluster binding"/>
    <property type="evidence" value="ECO:0007669"/>
    <property type="project" value="UniProtKB-KW"/>
</dbReference>
<dbReference type="Pfam" id="PF00384">
    <property type="entry name" value="Molybdopterin"/>
    <property type="match status" value="1"/>
</dbReference>
<evidence type="ECO:0000256" key="3">
    <source>
        <dbReference type="ARBA" id="ARBA00007023"/>
    </source>
</evidence>
<evidence type="ECO:0000256" key="6">
    <source>
        <dbReference type="ARBA" id="ARBA00022723"/>
    </source>
</evidence>
<organism evidence="14 15">
    <name type="scientific">Denitromonas iodatirespirans</name>
    <dbReference type="NCBI Taxonomy" id="2795389"/>
    <lineage>
        <taxon>Bacteria</taxon>
        <taxon>Pseudomonadati</taxon>
        <taxon>Pseudomonadota</taxon>
        <taxon>Betaproteobacteria</taxon>
        <taxon>Rhodocyclales</taxon>
        <taxon>Zoogloeaceae</taxon>
        <taxon>Denitromonas</taxon>
    </lineage>
</organism>
<dbReference type="Pfam" id="PF01568">
    <property type="entry name" value="Molydop_binding"/>
    <property type="match status" value="1"/>
</dbReference>
<dbReference type="InterPro" id="IPR006478">
    <property type="entry name" value="Formate_DH_asu"/>
</dbReference>
<dbReference type="Proteomes" id="UP000694660">
    <property type="component" value="Unassembled WGS sequence"/>
</dbReference>
<evidence type="ECO:0000313" key="15">
    <source>
        <dbReference type="Proteomes" id="UP000694660"/>
    </source>
</evidence>
<dbReference type="GO" id="GO:0015942">
    <property type="term" value="P:formate metabolic process"/>
    <property type="evidence" value="ECO:0007669"/>
    <property type="project" value="InterPro"/>
</dbReference>
<dbReference type="AlphaFoldDB" id="A0A944H6N7"/>
<keyword evidence="6" id="KW-0479">Metal-binding</keyword>
<evidence type="ECO:0000256" key="2">
    <source>
        <dbReference type="ARBA" id="ARBA00001966"/>
    </source>
</evidence>
<dbReference type="InterPro" id="IPR006963">
    <property type="entry name" value="Mopterin_OxRdtase_4Fe-4S_dom"/>
</dbReference>
<name>A0A944H6N7_DENI1</name>
<proteinExistence type="inferred from homology"/>
<dbReference type="InterPro" id="IPR006655">
    <property type="entry name" value="Mopterin_OxRdtase_prok_CS"/>
</dbReference>
<dbReference type="InterPro" id="IPR041924">
    <property type="entry name" value="Formate_Dh-H_N"/>
</dbReference>
<evidence type="ECO:0000256" key="1">
    <source>
        <dbReference type="ARBA" id="ARBA00001942"/>
    </source>
</evidence>
<dbReference type="FunFam" id="2.20.25.90:FF:000001">
    <property type="entry name" value="Formate dehydrogenase subunit alpha"/>
    <property type="match status" value="1"/>
</dbReference>
<dbReference type="PROSITE" id="PS51669">
    <property type="entry name" value="4FE4S_MOW_BIS_MGD"/>
    <property type="match status" value="1"/>
</dbReference>
<dbReference type="SUPFAM" id="SSF54862">
    <property type="entry name" value="4Fe-4S ferredoxins"/>
    <property type="match status" value="1"/>
</dbReference>
<comment type="cofactor">
    <cofactor evidence="2">
        <name>[4Fe-4S] cluster</name>
        <dbReference type="ChEBI" id="CHEBI:49883"/>
    </cofactor>
</comment>
<evidence type="ECO:0000256" key="4">
    <source>
        <dbReference type="ARBA" id="ARBA00022485"/>
    </source>
</evidence>
<comment type="cofactor">
    <cofactor evidence="1">
        <name>Mo-bis(molybdopterin guanine dinucleotide)</name>
        <dbReference type="ChEBI" id="CHEBI:60539"/>
    </cofactor>
</comment>
<dbReference type="Pfam" id="PF13187">
    <property type="entry name" value="Fer4_9"/>
    <property type="match status" value="1"/>
</dbReference>
<feature type="domain" description="4Fe-4S ferredoxin-type" evidence="12">
    <location>
        <begin position="179"/>
        <end position="212"/>
    </location>
</feature>
<dbReference type="Gene3D" id="3.40.228.10">
    <property type="entry name" value="Dimethylsulfoxide Reductase, domain 2"/>
    <property type="match status" value="1"/>
</dbReference>
<dbReference type="NCBIfam" id="TIGR01591">
    <property type="entry name" value="Fdh-alpha"/>
    <property type="match status" value="1"/>
</dbReference>
<dbReference type="FunFam" id="3.40.228.10:FF:000002">
    <property type="entry name" value="Formate dehydrogenase subunit alpha"/>
    <property type="match status" value="1"/>
</dbReference>
<protein>
    <submittedName>
        <fullName evidence="14">Formate dehydrogenase subunit alpha</fullName>
    </submittedName>
</protein>
<evidence type="ECO:0000256" key="7">
    <source>
        <dbReference type="ARBA" id="ARBA00022737"/>
    </source>
</evidence>
<dbReference type="PANTHER" id="PTHR43105">
    <property type="entry name" value="RESPIRATORY NITRATE REDUCTASE"/>
    <property type="match status" value="1"/>
</dbReference>
<dbReference type="InterPro" id="IPR006657">
    <property type="entry name" value="MoPterin_dinucl-bd_dom"/>
</dbReference>
<dbReference type="PROSITE" id="PS00490">
    <property type="entry name" value="MOLYBDOPTERIN_PROK_2"/>
    <property type="match status" value="1"/>
</dbReference>
<evidence type="ECO:0000313" key="14">
    <source>
        <dbReference type="EMBL" id="MBT0960353.1"/>
    </source>
</evidence>
<sequence>MADTAPSTQIRFSIDGRELDAAPGQSILEAAQAIGIEIPHLCHQPGLRPDGNCRACVVEIEGERTLAPSCCRAPAPGMVVRSTSERAQRAQKMVLELLSADLPAQAQTADSEFARWRRQLGVDASRFDARPPCPDDTSHPAITVSLDACIQCTRCVRACREIQVNDVIGYAQRGAAAHIIFDLGDPLGRSSCVGCGECVQACPTDALRVAAEPATSAPTTQVDSLCPYCGVGCQLTYHVQGEKIVRVEGRDGPANHARLCVKGRFGFDYIHHPERLTRPLIRREGKPKSLDGFDPSRPLDVFREASWDEALALAADGLRQIREAHGGRSLAGFGSAKGSNEEAYVFQKLVRTGFGSNNVDHCTRLCHASSVAALLEGVGSGAVSNPVADVADADVILIIGANPSANHPVAASFIKNAVKAGKTLIMMDPRRTDLARHARYFLQFRPDSDVALLNCLIHVIIDEGLVDQHFVEQRTEDFAALREQVADFSPERMAPVCGIDADTLRTVARCYARANAAMIFWGMGVSQHVHGTDNVRCLIALALITGQIGRPGTGLHPLRGQNNVQGASDAGLIPMVLPDYQRVDDPAIRARFEAAWGCALDPVPGLTVVEIMDAALAGQIRGMLIMGENPAMSDPDLNHARQALASLEHLVVQDIFLTETAAFADVVLPASAFPEKDGSFTNTDRRVQLGRAALKPPGDARQDLWILQQLAMRMGCQWPFQDTAGVFDEMRRLMPSIAGIDWQRLLREESITYPCHSADDPGQPILFSDDFPTSNGRARIVPAGLVPAAERPDTEYPLVLITGRLLEHWHTGAMTRRATVLDALEPDPVVMMAPSVMAGLGVGPGDMVRLYSRRGQVEAQVRVDAGMREGEVFLPFCYREAAANLLTHDALDPWGKIPEFKYCAVQLEALASCAATEAADHVR</sequence>
<dbReference type="CDD" id="cd02790">
    <property type="entry name" value="MopB_CT_Formate-Dh_H"/>
    <property type="match status" value="1"/>
</dbReference>
<dbReference type="PANTHER" id="PTHR43105:SF14">
    <property type="entry name" value="FORMATE DEHYDROGENASE H"/>
    <property type="match status" value="1"/>
</dbReference>
<dbReference type="InterPro" id="IPR050123">
    <property type="entry name" value="Prok_molybdopt-oxidoreductase"/>
</dbReference>
<dbReference type="CDD" id="cd00207">
    <property type="entry name" value="fer2"/>
    <property type="match status" value="1"/>
</dbReference>
<keyword evidence="7" id="KW-0677">Repeat</keyword>
<comment type="similarity">
    <text evidence="3">In the C-terminal section; belongs to the prokaryotic molybdopterin-containing oxidoreductase family.</text>
</comment>
<dbReference type="Gene3D" id="2.40.40.20">
    <property type="match status" value="1"/>
</dbReference>
<evidence type="ECO:0000256" key="8">
    <source>
        <dbReference type="ARBA" id="ARBA00023002"/>
    </source>
</evidence>
<dbReference type="GO" id="GO:1990204">
    <property type="term" value="C:oxidoreductase complex"/>
    <property type="evidence" value="ECO:0007669"/>
    <property type="project" value="UniProtKB-ARBA"/>
</dbReference>
<evidence type="ECO:0000259" key="13">
    <source>
        <dbReference type="PROSITE" id="PS51669"/>
    </source>
</evidence>
<feature type="domain" description="2Fe-2S ferredoxin-type" evidence="11">
    <location>
        <begin position="8"/>
        <end position="86"/>
    </location>
</feature>
<evidence type="ECO:0000256" key="9">
    <source>
        <dbReference type="ARBA" id="ARBA00023004"/>
    </source>
</evidence>
<dbReference type="InterPro" id="IPR036010">
    <property type="entry name" value="2Fe-2S_ferredoxin-like_sf"/>
</dbReference>
<dbReference type="GO" id="GO:0003954">
    <property type="term" value="F:NADH dehydrogenase activity"/>
    <property type="evidence" value="ECO:0007669"/>
    <property type="project" value="TreeGrafter"/>
</dbReference>
<keyword evidence="8" id="KW-0560">Oxidoreductase</keyword>
<comment type="caution">
    <text evidence="14">The sequence shown here is derived from an EMBL/GenBank/DDBJ whole genome shotgun (WGS) entry which is preliminary data.</text>
</comment>
<reference evidence="15" key="1">
    <citation type="journal article" date="2022" name="ISME J.">
        <title>Genetic and phylogenetic analysis of dissimilatory iodate-reducing bacteria identifies potential niches across the world's oceans.</title>
        <authorList>
            <person name="Reyes-Umana V."/>
            <person name="Henning Z."/>
            <person name="Lee K."/>
            <person name="Barnum T.P."/>
            <person name="Coates J.D."/>
        </authorList>
    </citation>
    <scope>NUCLEOTIDE SEQUENCE [LARGE SCALE GENOMIC DNA]</scope>
    <source>
        <strain evidence="15">IR12</strain>
    </source>
</reference>
<accession>A0A944H6N7</accession>
<dbReference type="SMART" id="SM00926">
    <property type="entry name" value="Molybdop_Fe4S4"/>
    <property type="match status" value="1"/>
</dbReference>
<feature type="domain" description="4Fe-4S Mo/W bis-MGD-type" evidence="13">
    <location>
        <begin position="219"/>
        <end position="274"/>
    </location>
</feature>
<keyword evidence="4" id="KW-0004">4Fe-4S</keyword>
<dbReference type="InterPro" id="IPR009010">
    <property type="entry name" value="Asp_de-COase-like_dom_sf"/>
</dbReference>
<dbReference type="InterPro" id="IPR006656">
    <property type="entry name" value="Mopterin_OxRdtase"/>
</dbReference>
<dbReference type="InterPro" id="IPR041925">
    <property type="entry name" value="CT_Formate-Dh_H"/>
</dbReference>
<dbReference type="PROSITE" id="PS51085">
    <property type="entry name" value="2FE2S_FER_2"/>
    <property type="match status" value="1"/>
</dbReference>
<evidence type="ECO:0000256" key="10">
    <source>
        <dbReference type="ARBA" id="ARBA00023014"/>
    </source>
</evidence>
<keyword evidence="15" id="KW-1185">Reference proteome</keyword>
<feature type="domain" description="4Fe-4S ferredoxin-type" evidence="12">
    <location>
        <begin position="140"/>
        <end position="170"/>
    </location>
</feature>
<dbReference type="GO" id="GO:0022904">
    <property type="term" value="P:respiratory electron transport chain"/>
    <property type="evidence" value="ECO:0007669"/>
    <property type="project" value="TreeGrafter"/>
</dbReference>
<dbReference type="CDD" id="cd02753">
    <property type="entry name" value="MopB_Formate-Dh-H"/>
    <property type="match status" value="1"/>
</dbReference>
<keyword evidence="10" id="KW-0411">Iron-sulfur</keyword>
<dbReference type="RefSeq" id="WP_214360103.1">
    <property type="nucleotide sequence ID" value="NZ_JAEKFT010000003.1"/>
</dbReference>
<dbReference type="PROSITE" id="PS00198">
    <property type="entry name" value="4FE4S_FER_1"/>
    <property type="match status" value="1"/>
</dbReference>